<sequence length="368" mass="38079">MTTSDWPQADPGLERAYHRLLRAYPRDYRRRHGAEVVTTLLEMAAPGQRRPDRADARHLIVSGLRHRFRLPAGRPLAWVAAVLVTLIGGAFGAAAGSWAVEQAVLPAPDGQAAAALHRTVVGAGGTGTTAVEWDPVSSPWGTDAVGWSTSIAAWDADAARHRLAADGWALSEATPARGITDMISDGSGEVLQRSVAGWEFTADRDGVRLDVTARLIGSDGYSPADGGVTTTVAAAGSAALVPAIAAGGVFGLVAGWLVAAATARRVRRLPAGRARVVTTLSTAAVLVLALPVVALYGNVIRAVESAGIPGHVRTVHSAFKLGPYWPFGPFWLNLALLATGLALGVAAVALTATRHPAVPAASTQPQPS</sequence>
<feature type="transmembrane region" description="Helical" evidence="1">
    <location>
        <begin position="76"/>
        <end position="100"/>
    </location>
</feature>
<reference evidence="2 3" key="1">
    <citation type="submission" date="2012-02" db="EMBL/GenBank/DDBJ databases">
        <title>Complete genome sequence of Actinoplanes missouriensis 431 (= NBRC 102363).</title>
        <authorList>
            <person name="Ohnishi Y."/>
            <person name="Ishikawa J."/>
            <person name="Sekine M."/>
            <person name="Hosoyama A."/>
            <person name="Harada T."/>
            <person name="Narita H."/>
            <person name="Hata T."/>
            <person name="Konno Y."/>
            <person name="Tutikane K."/>
            <person name="Fujita N."/>
            <person name="Horinouchi S."/>
            <person name="Hayakawa M."/>
        </authorList>
    </citation>
    <scope>NUCLEOTIDE SEQUENCE [LARGE SCALE GENOMIC DNA]</scope>
    <source>
        <strain evidence="3">ATCC 14538 / DSM 43046 / CBS 188.64 / JCM 3121 / NBRC 102363 / NCIMB 12654 / NRRL B-3342 / UNCC 431</strain>
    </source>
</reference>
<dbReference type="PATRIC" id="fig|512565.3.peg.4114"/>
<evidence type="ECO:0000256" key="1">
    <source>
        <dbReference type="SAM" id="Phobius"/>
    </source>
</evidence>
<dbReference type="AlphaFoldDB" id="I0H8L5"/>
<keyword evidence="1" id="KW-0472">Membrane</keyword>
<gene>
    <name evidence="2" type="ordered locus">AMIS_41320</name>
</gene>
<name>I0H8L5_ACTM4</name>
<dbReference type="RefSeq" id="WP_014444246.1">
    <property type="nucleotide sequence ID" value="NC_017093.1"/>
</dbReference>
<feature type="transmembrane region" description="Helical" evidence="1">
    <location>
        <begin position="330"/>
        <end position="352"/>
    </location>
</feature>
<keyword evidence="3" id="KW-1185">Reference proteome</keyword>
<feature type="transmembrane region" description="Helical" evidence="1">
    <location>
        <begin position="274"/>
        <end position="296"/>
    </location>
</feature>
<organism evidence="2 3">
    <name type="scientific">Actinoplanes missouriensis (strain ATCC 14538 / DSM 43046 / CBS 188.64 / JCM 3121 / NBRC 102363 / NCIMB 12654 / NRRL B-3342 / UNCC 431)</name>
    <dbReference type="NCBI Taxonomy" id="512565"/>
    <lineage>
        <taxon>Bacteria</taxon>
        <taxon>Bacillati</taxon>
        <taxon>Actinomycetota</taxon>
        <taxon>Actinomycetes</taxon>
        <taxon>Micromonosporales</taxon>
        <taxon>Micromonosporaceae</taxon>
        <taxon>Actinoplanes</taxon>
    </lineage>
</organism>
<dbReference type="EMBL" id="AP012319">
    <property type="protein sequence ID" value="BAL89352.1"/>
    <property type="molecule type" value="Genomic_DNA"/>
</dbReference>
<dbReference type="Proteomes" id="UP000007882">
    <property type="component" value="Chromosome"/>
</dbReference>
<dbReference type="HOGENOM" id="CLU_068054_0_0_11"/>
<evidence type="ECO:0000313" key="2">
    <source>
        <dbReference type="EMBL" id="BAL89352.1"/>
    </source>
</evidence>
<dbReference type="STRING" id="512565.AMIS_41320"/>
<dbReference type="eggNOG" id="ENOG50348RK">
    <property type="taxonomic scope" value="Bacteria"/>
</dbReference>
<keyword evidence="1" id="KW-1133">Transmembrane helix</keyword>
<keyword evidence="1" id="KW-0812">Transmembrane</keyword>
<proteinExistence type="predicted"/>
<dbReference type="KEGG" id="ams:AMIS_41320"/>
<accession>I0H8L5</accession>
<evidence type="ECO:0000313" key="3">
    <source>
        <dbReference type="Proteomes" id="UP000007882"/>
    </source>
</evidence>
<dbReference type="OrthoDB" id="3293522at2"/>
<feature type="transmembrane region" description="Helical" evidence="1">
    <location>
        <begin position="239"/>
        <end position="262"/>
    </location>
</feature>
<protein>
    <submittedName>
        <fullName evidence="2">Uncharacterized protein</fullName>
    </submittedName>
</protein>